<dbReference type="OrthoDB" id="6900500at2"/>
<dbReference type="RefSeq" id="WP_019691114.1">
    <property type="nucleotide sequence ID" value="NZ_AFOY02000015.1"/>
</dbReference>
<accession>A0A010RZ69</accession>
<dbReference type="AlphaFoldDB" id="A0A010RZ69"/>
<proteinExistence type="predicted"/>
<evidence type="ECO:0000313" key="2">
    <source>
        <dbReference type="Proteomes" id="UP000022611"/>
    </source>
</evidence>
<dbReference type="Proteomes" id="UP000022611">
    <property type="component" value="Unassembled WGS sequence"/>
</dbReference>
<sequence>MKYMNPMQTLIVELAADSVRAIDLKHAVVRKFPQMEEAQYQSTLLGLQELDRLVGEEIEGEWFFKALDKNSPDYQPLEYSAEFAEKIIAASCEEFIEIDVDEHLAQLSAMIAKAKGTDPESAA</sequence>
<organism evidence="1 2">
    <name type="scientific">Pseudomonas fluorescens HK44</name>
    <dbReference type="NCBI Taxonomy" id="1042209"/>
    <lineage>
        <taxon>Bacteria</taxon>
        <taxon>Pseudomonadati</taxon>
        <taxon>Pseudomonadota</taxon>
        <taxon>Gammaproteobacteria</taxon>
        <taxon>Pseudomonadales</taxon>
        <taxon>Pseudomonadaceae</taxon>
        <taxon>Pseudomonas</taxon>
    </lineage>
</organism>
<dbReference type="PATRIC" id="fig|1042209.11.peg.2932"/>
<evidence type="ECO:0000313" key="1">
    <source>
        <dbReference type="EMBL" id="EXF94049.1"/>
    </source>
</evidence>
<comment type="caution">
    <text evidence="1">The sequence shown here is derived from an EMBL/GenBank/DDBJ whole genome shotgun (WGS) entry which is preliminary data.</text>
</comment>
<reference evidence="1 2" key="1">
    <citation type="journal article" date="2011" name="J. Bacteriol.">
        <title>Draft genome sequence of the polycyclic aromatic hydrocarbon-degrading, genetically engineered bioluminescent bioreporter Pseudomonas fluorescens HK44.</title>
        <authorList>
            <person name="Chauhan A."/>
            <person name="Layton A.C."/>
            <person name="Williams D.E."/>
            <person name="Smartt A.E."/>
            <person name="Ripp S."/>
            <person name="Karpinets T.V."/>
            <person name="Brown S.D."/>
            <person name="Sayler G.S."/>
        </authorList>
    </citation>
    <scope>NUCLEOTIDE SEQUENCE [LARGE SCALE GENOMIC DNA]</scope>
    <source>
        <strain evidence="1 2">HK44</strain>
    </source>
</reference>
<name>A0A010RZ69_PSEFL</name>
<protein>
    <submittedName>
        <fullName evidence="1">Uncharacterized protein</fullName>
    </submittedName>
</protein>
<dbReference type="HOGENOM" id="CLU_2013306_0_0_6"/>
<dbReference type="EMBL" id="AFOY02000015">
    <property type="protein sequence ID" value="EXF94049.1"/>
    <property type="molecule type" value="Genomic_DNA"/>
</dbReference>
<gene>
    <name evidence="1" type="ORF">HK44_002920</name>
</gene>